<gene>
    <name evidence="3" type="ORF">JOE66_001570</name>
</gene>
<accession>A0ABS2L4V9</accession>
<feature type="transmembrane region" description="Helical" evidence="2">
    <location>
        <begin position="135"/>
        <end position="156"/>
    </location>
</feature>
<dbReference type="Proteomes" id="UP000776164">
    <property type="component" value="Unassembled WGS sequence"/>
</dbReference>
<feature type="transmembrane region" description="Helical" evidence="2">
    <location>
        <begin position="41"/>
        <end position="60"/>
    </location>
</feature>
<keyword evidence="2" id="KW-1133">Transmembrane helix</keyword>
<evidence type="ECO:0000313" key="3">
    <source>
        <dbReference type="EMBL" id="MBM7471936.1"/>
    </source>
</evidence>
<feature type="transmembrane region" description="Helical" evidence="2">
    <location>
        <begin position="102"/>
        <end position="123"/>
    </location>
</feature>
<keyword evidence="2" id="KW-0812">Transmembrane</keyword>
<keyword evidence="2" id="KW-0472">Membrane</keyword>
<evidence type="ECO:0000256" key="1">
    <source>
        <dbReference type="SAM" id="MobiDB-lite"/>
    </source>
</evidence>
<reference evidence="3 4" key="1">
    <citation type="submission" date="2021-01" db="EMBL/GenBank/DDBJ databases">
        <title>Sequencing the genomes of 1000 actinobacteria strains.</title>
        <authorList>
            <person name="Klenk H.-P."/>
        </authorList>
    </citation>
    <scope>NUCLEOTIDE SEQUENCE [LARGE SCALE GENOMIC DNA]</scope>
    <source>
        <strain evidence="3 4">DSM 13057</strain>
    </source>
</reference>
<name>A0ABS2L4V9_9MICO</name>
<sequence length="169" mass="17752">MPEEQQAVPDDATPSPGPSATVSSAGATLSSTPILMRALRVAALLTVVLIVVGGVVGYFLDGWVGVVSAVIGAAMAFVFLAITATSILIANRYYASPLFTTLFFAIVLGAWLLKFVLFIIAALLLRNQPWTNNGILFTCLIIGVIGTLVVDVVVVARSRMPYASDAKLP</sequence>
<keyword evidence="4" id="KW-1185">Reference proteome</keyword>
<organism evidence="3 4">
    <name type="scientific">Subtercola frigoramans</name>
    <dbReference type="NCBI Taxonomy" id="120298"/>
    <lineage>
        <taxon>Bacteria</taxon>
        <taxon>Bacillati</taxon>
        <taxon>Actinomycetota</taxon>
        <taxon>Actinomycetes</taxon>
        <taxon>Micrococcales</taxon>
        <taxon>Microbacteriaceae</taxon>
        <taxon>Subtercola</taxon>
    </lineage>
</organism>
<feature type="region of interest" description="Disordered" evidence="1">
    <location>
        <begin position="1"/>
        <end position="25"/>
    </location>
</feature>
<dbReference type="EMBL" id="JAFBBU010000001">
    <property type="protein sequence ID" value="MBM7471936.1"/>
    <property type="molecule type" value="Genomic_DNA"/>
</dbReference>
<evidence type="ECO:0000313" key="4">
    <source>
        <dbReference type="Proteomes" id="UP000776164"/>
    </source>
</evidence>
<proteinExistence type="predicted"/>
<comment type="caution">
    <text evidence="3">The sequence shown here is derived from an EMBL/GenBank/DDBJ whole genome shotgun (WGS) entry which is preliminary data.</text>
</comment>
<feature type="transmembrane region" description="Helical" evidence="2">
    <location>
        <begin position="66"/>
        <end position="90"/>
    </location>
</feature>
<protein>
    <submittedName>
        <fullName evidence="3">Magnesium-transporting ATPase (P-type)</fullName>
    </submittedName>
</protein>
<dbReference type="RefSeq" id="WP_307827111.1">
    <property type="nucleotide sequence ID" value="NZ_BAAAHT010000013.1"/>
</dbReference>
<evidence type="ECO:0000256" key="2">
    <source>
        <dbReference type="SAM" id="Phobius"/>
    </source>
</evidence>